<dbReference type="Proteomes" id="UP001362999">
    <property type="component" value="Unassembled WGS sequence"/>
</dbReference>
<keyword evidence="3" id="KW-1185">Reference proteome</keyword>
<protein>
    <submittedName>
        <fullName evidence="2">Uncharacterized protein</fullName>
    </submittedName>
</protein>
<feature type="region of interest" description="Disordered" evidence="1">
    <location>
        <begin position="103"/>
        <end position="126"/>
    </location>
</feature>
<accession>A0AAW0E845</accession>
<evidence type="ECO:0000313" key="2">
    <source>
        <dbReference type="EMBL" id="KAK7061662.1"/>
    </source>
</evidence>
<evidence type="ECO:0000313" key="3">
    <source>
        <dbReference type="Proteomes" id="UP001362999"/>
    </source>
</evidence>
<feature type="compositionally biased region" description="Basic residues" evidence="1">
    <location>
        <begin position="108"/>
        <end position="126"/>
    </location>
</feature>
<organism evidence="2 3">
    <name type="scientific">Favolaschia claudopus</name>
    <dbReference type="NCBI Taxonomy" id="2862362"/>
    <lineage>
        <taxon>Eukaryota</taxon>
        <taxon>Fungi</taxon>
        <taxon>Dikarya</taxon>
        <taxon>Basidiomycota</taxon>
        <taxon>Agaricomycotina</taxon>
        <taxon>Agaricomycetes</taxon>
        <taxon>Agaricomycetidae</taxon>
        <taxon>Agaricales</taxon>
        <taxon>Marasmiineae</taxon>
        <taxon>Mycenaceae</taxon>
        <taxon>Favolaschia</taxon>
    </lineage>
</organism>
<gene>
    <name evidence="2" type="ORF">R3P38DRAFT_668423</name>
</gene>
<dbReference type="EMBL" id="JAWWNJ010000002">
    <property type="protein sequence ID" value="KAK7061662.1"/>
    <property type="molecule type" value="Genomic_DNA"/>
</dbReference>
<evidence type="ECO:0000256" key="1">
    <source>
        <dbReference type="SAM" id="MobiDB-lite"/>
    </source>
</evidence>
<reference evidence="2 3" key="1">
    <citation type="journal article" date="2024" name="J Genomics">
        <title>Draft genome sequencing and assembly of Favolaschia claudopus CIRM-BRFM 2984 isolated from oak limbs.</title>
        <authorList>
            <person name="Navarro D."/>
            <person name="Drula E."/>
            <person name="Chaduli D."/>
            <person name="Cazenave R."/>
            <person name="Ahrendt S."/>
            <person name="Wang J."/>
            <person name="Lipzen A."/>
            <person name="Daum C."/>
            <person name="Barry K."/>
            <person name="Grigoriev I.V."/>
            <person name="Favel A."/>
            <person name="Rosso M.N."/>
            <person name="Martin F."/>
        </authorList>
    </citation>
    <scope>NUCLEOTIDE SEQUENCE [LARGE SCALE GENOMIC DNA]</scope>
    <source>
        <strain evidence="2 3">CIRM-BRFM 2984</strain>
    </source>
</reference>
<sequence>MTHVAWPSKALEVHKATKHFLLFPSIRPRSMSSYYNAQPSYAQPVYSTGGHRSHHGYNGYSGYEQPSNYGGQNVVYVPGHSSSHHSRHHHHHGPTVIEGTTVVTSSGGRHHGHHGRHHSSGHHHGRLSWADRIRRFFGMDRRYRHKSNTSSWGFLGRSRRRKYVDARSGAEVDRHGRQVYRV</sequence>
<dbReference type="AlphaFoldDB" id="A0AAW0E845"/>
<comment type="caution">
    <text evidence="2">The sequence shown here is derived from an EMBL/GenBank/DDBJ whole genome shotgun (WGS) entry which is preliminary data.</text>
</comment>
<proteinExistence type="predicted"/>
<name>A0AAW0E845_9AGAR</name>